<sequence>MKEVQPSEGKRLRRASEKGKECLKCAVGRVKTDARIGPSTINVQEFRPTAPGHSPGVGHSLKDKGVDKKINISASSYMIDSTKEETVRWCV</sequence>
<keyword evidence="3" id="KW-1185">Reference proteome</keyword>
<gene>
    <name evidence="2" type="ORF">QJS10_CPB19g01675</name>
</gene>
<reference evidence="2" key="1">
    <citation type="journal article" date="2023" name="Nat. Commun.">
        <title>Diploid and tetraploid genomes of Acorus and the evolution of monocots.</title>
        <authorList>
            <person name="Ma L."/>
            <person name="Liu K.W."/>
            <person name="Li Z."/>
            <person name="Hsiao Y.Y."/>
            <person name="Qi Y."/>
            <person name="Fu T."/>
            <person name="Tang G.D."/>
            <person name="Zhang D."/>
            <person name="Sun W.H."/>
            <person name="Liu D.K."/>
            <person name="Li Y."/>
            <person name="Chen G.Z."/>
            <person name="Liu X.D."/>
            <person name="Liao X.Y."/>
            <person name="Jiang Y.T."/>
            <person name="Yu X."/>
            <person name="Hao Y."/>
            <person name="Huang J."/>
            <person name="Zhao X.W."/>
            <person name="Ke S."/>
            <person name="Chen Y.Y."/>
            <person name="Wu W.L."/>
            <person name="Hsu J.L."/>
            <person name="Lin Y.F."/>
            <person name="Huang M.D."/>
            <person name="Li C.Y."/>
            <person name="Huang L."/>
            <person name="Wang Z.W."/>
            <person name="Zhao X."/>
            <person name="Zhong W.Y."/>
            <person name="Peng D.H."/>
            <person name="Ahmad S."/>
            <person name="Lan S."/>
            <person name="Zhang J.S."/>
            <person name="Tsai W.C."/>
            <person name="Van de Peer Y."/>
            <person name="Liu Z.J."/>
        </authorList>
    </citation>
    <scope>NUCLEOTIDE SEQUENCE</scope>
    <source>
        <strain evidence="2">CP</strain>
    </source>
</reference>
<dbReference type="EMBL" id="JAUJYO010000019">
    <property type="protein sequence ID" value="KAK1288802.1"/>
    <property type="molecule type" value="Genomic_DNA"/>
</dbReference>
<accession>A0AAV9CL09</accession>
<comment type="caution">
    <text evidence="2">The sequence shown here is derived from an EMBL/GenBank/DDBJ whole genome shotgun (WGS) entry which is preliminary data.</text>
</comment>
<dbReference type="AlphaFoldDB" id="A0AAV9CL09"/>
<evidence type="ECO:0000313" key="2">
    <source>
        <dbReference type="EMBL" id="KAK1288802.1"/>
    </source>
</evidence>
<feature type="region of interest" description="Disordered" evidence="1">
    <location>
        <begin position="44"/>
        <end position="63"/>
    </location>
</feature>
<evidence type="ECO:0000313" key="3">
    <source>
        <dbReference type="Proteomes" id="UP001180020"/>
    </source>
</evidence>
<protein>
    <submittedName>
        <fullName evidence="2">Uncharacterized protein</fullName>
    </submittedName>
</protein>
<organism evidence="2 3">
    <name type="scientific">Acorus calamus</name>
    <name type="common">Sweet flag</name>
    <dbReference type="NCBI Taxonomy" id="4465"/>
    <lineage>
        <taxon>Eukaryota</taxon>
        <taxon>Viridiplantae</taxon>
        <taxon>Streptophyta</taxon>
        <taxon>Embryophyta</taxon>
        <taxon>Tracheophyta</taxon>
        <taxon>Spermatophyta</taxon>
        <taxon>Magnoliopsida</taxon>
        <taxon>Liliopsida</taxon>
        <taxon>Acoraceae</taxon>
        <taxon>Acorus</taxon>
    </lineage>
</organism>
<evidence type="ECO:0000256" key="1">
    <source>
        <dbReference type="SAM" id="MobiDB-lite"/>
    </source>
</evidence>
<proteinExistence type="predicted"/>
<reference evidence="2" key="2">
    <citation type="submission" date="2023-06" db="EMBL/GenBank/DDBJ databases">
        <authorList>
            <person name="Ma L."/>
            <person name="Liu K.-W."/>
            <person name="Li Z."/>
            <person name="Hsiao Y.-Y."/>
            <person name="Qi Y."/>
            <person name="Fu T."/>
            <person name="Tang G."/>
            <person name="Zhang D."/>
            <person name="Sun W.-H."/>
            <person name="Liu D.-K."/>
            <person name="Li Y."/>
            <person name="Chen G.-Z."/>
            <person name="Liu X.-D."/>
            <person name="Liao X.-Y."/>
            <person name="Jiang Y.-T."/>
            <person name="Yu X."/>
            <person name="Hao Y."/>
            <person name="Huang J."/>
            <person name="Zhao X.-W."/>
            <person name="Ke S."/>
            <person name="Chen Y.-Y."/>
            <person name="Wu W.-L."/>
            <person name="Hsu J.-L."/>
            <person name="Lin Y.-F."/>
            <person name="Huang M.-D."/>
            <person name="Li C.-Y."/>
            <person name="Huang L."/>
            <person name="Wang Z.-W."/>
            <person name="Zhao X."/>
            <person name="Zhong W.-Y."/>
            <person name="Peng D.-H."/>
            <person name="Ahmad S."/>
            <person name="Lan S."/>
            <person name="Zhang J.-S."/>
            <person name="Tsai W.-C."/>
            <person name="Van De Peer Y."/>
            <person name="Liu Z.-J."/>
        </authorList>
    </citation>
    <scope>NUCLEOTIDE SEQUENCE</scope>
    <source>
        <strain evidence="2">CP</strain>
        <tissue evidence="2">Leaves</tissue>
    </source>
</reference>
<name>A0AAV9CL09_ACOCL</name>
<dbReference type="Proteomes" id="UP001180020">
    <property type="component" value="Unassembled WGS sequence"/>
</dbReference>